<evidence type="ECO:0000256" key="3">
    <source>
        <dbReference type="ARBA" id="ARBA00022884"/>
    </source>
</evidence>
<dbReference type="InterPro" id="IPR015946">
    <property type="entry name" value="KH_dom-like_a/b"/>
</dbReference>
<dbReference type="PANTHER" id="PTHR11760">
    <property type="entry name" value="30S/40S RIBOSOMAL PROTEIN S3"/>
    <property type="match status" value="1"/>
</dbReference>
<dbReference type="EMBL" id="CP028360">
    <property type="protein sequence ID" value="AXN02542.1"/>
    <property type="molecule type" value="Genomic_DNA"/>
</dbReference>
<evidence type="ECO:0000256" key="2">
    <source>
        <dbReference type="ARBA" id="ARBA00022730"/>
    </source>
</evidence>
<dbReference type="InterPro" id="IPR057258">
    <property type="entry name" value="Ribosomal_uS3"/>
</dbReference>
<dbReference type="PROSITE" id="PS50823">
    <property type="entry name" value="KH_TYPE_2"/>
    <property type="match status" value="1"/>
</dbReference>
<evidence type="ECO:0000259" key="9">
    <source>
        <dbReference type="PROSITE" id="PS50823"/>
    </source>
</evidence>
<dbReference type="GO" id="GO:0003735">
    <property type="term" value="F:structural constituent of ribosome"/>
    <property type="evidence" value="ECO:0007669"/>
    <property type="project" value="InterPro"/>
</dbReference>
<dbReference type="HAMAP" id="MF_01309_B">
    <property type="entry name" value="Ribosomal_uS3_B"/>
    <property type="match status" value="1"/>
</dbReference>
<evidence type="ECO:0000313" key="10">
    <source>
        <dbReference type="EMBL" id="AXN02542.1"/>
    </source>
</evidence>
<proteinExistence type="inferred from homology"/>
<dbReference type="Pfam" id="PF00189">
    <property type="entry name" value="Ribosomal_S3_C"/>
    <property type="match status" value="1"/>
</dbReference>
<gene>
    <name evidence="8" type="primary">rpsC</name>
    <name evidence="10" type="ORF">C9I84_160</name>
</gene>
<dbReference type="GO" id="GO:0022627">
    <property type="term" value="C:cytosolic small ribosomal subunit"/>
    <property type="evidence" value="ECO:0007669"/>
    <property type="project" value="TreeGrafter"/>
</dbReference>
<name>A0A346E0N7_9PROT</name>
<dbReference type="InterPro" id="IPR036419">
    <property type="entry name" value="Ribosomal_S3_C_sf"/>
</dbReference>
<evidence type="ECO:0000256" key="4">
    <source>
        <dbReference type="ARBA" id="ARBA00022980"/>
    </source>
</evidence>
<keyword evidence="11" id="KW-1185">Reference proteome</keyword>
<evidence type="ECO:0000256" key="1">
    <source>
        <dbReference type="ARBA" id="ARBA00010761"/>
    </source>
</evidence>
<reference evidence="10 11" key="1">
    <citation type="submission" date="2018-03" db="EMBL/GenBank/DDBJ databases">
        <title>A parallel universe: an anciently diverged bacterial symbiosis in a Hawaiian planthopper (Hemiptera: Cixiidae) reveals rearranged nutritional responsibilities.</title>
        <authorList>
            <person name="Bennett G."/>
            <person name="Mao M."/>
        </authorList>
    </citation>
    <scope>NUCLEOTIDE SEQUENCE [LARGE SCALE GENOMIC DNA]</scope>
    <source>
        <strain evidence="10 11">OLIH</strain>
    </source>
</reference>
<accession>A0A346E0N7</accession>
<keyword evidence="4 8" id="KW-0689">Ribosomal protein</keyword>
<dbReference type="SUPFAM" id="SSF54814">
    <property type="entry name" value="Prokaryotic type KH domain (KH-domain type II)"/>
    <property type="match status" value="1"/>
</dbReference>
<dbReference type="Proteomes" id="UP000257084">
    <property type="component" value="Chromosome"/>
</dbReference>
<dbReference type="InterPro" id="IPR004044">
    <property type="entry name" value="KH_dom_type_2"/>
</dbReference>
<dbReference type="InterPro" id="IPR009019">
    <property type="entry name" value="KH_sf_prok-type"/>
</dbReference>
<dbReference type="Pfam" id="PF07650">
    <property type="entry name" value="KH_2"/>
    <property type="match status" value="1"/>
</dbReference>
<dbReference type="GO" id="GO:0003729">
    <property type="term" value="F:mRNA binding"/>
    <property type="evidence" value="ECO:0007669"/>
    <property type="project" value="UniProtKB-UniRule"/>
</dbReference>
<keyword evidence="3 8" id="KW-0694">RNA-binding</keyword>
<comment type="function">
    <text evidence="6 8">Binds the lower part of the 30S subunit head. Binds mRNA in the 70S ribosome, positioning it for translation.</text>
</comment>
<dbReference type="KEGG" id="vfg:C9I84_160"/>
<evidence type="ECO:0000256" key="7">
    <source>
        <dbReference type="ARBA" id="ARBA00035257"/>
    </source>
</evidence>
<evidence type="ECO:0000256" key="8">
    <source>
        <dbReference type="HAMAP-Rule" id="MF_01309"/>
    </source>
</evidence>
<dbReference type="Gene3D" id="3.30.300.20">
    <property type="match status" value="1"/>
</dbReference>
<dbReference type="InterPro" id="IPR001351">
    <property type="entry name" value="Ribosomal_uS3_C"/>
</dbReference>
<evidence type="ECO:0000256" key="6">
    <source>
        <dbReference type="ARBA" id="ARBA00024998"/>
    </source>
</evidence>
<dbReference type="SUPFAM" id="SSF54821">
    <property type="entry name" value="Ribosomal protein S3 C-terminal domain"/>
    <property type="match status" value="1"/>
</dbReference>
<dbReference type="PANTHER" id="PTHR11760:SF19">
    <property type="entry name" value="SMALL RIBOSOMAL SUBUNIT PROTEIN US3C"/>
    <property type="match status" value="1"/>
</dbReference>
<dbReference type="InterPro" id="IPR005704">
    <property type="entry name" value="Ribosomal_uS3_bac-typ"/>
</dbReference>
<dbReference type="Gene3D" id="3.30.1140.32">
    <property type="entry name" value="Ribosomal protein S3, C-terminal domain"/>
    <property type="match status" value="1"/>
</dbReference>
<protein>
    <recommendedName>
        <fullName evidence="7 8">Small ribosomal subunit protein uS3</fullName>
    </recommendedName>
</protein>
<dbReference type="AlphaFoldDB" id="A0A346E0N7"/>
<dbReference type="NCBIfam" id="TIGR01009">
    <property type="entry name" value="rpsC_bact"/>
    <property type="match status" value="1"/>
</dbReference>
<keyword evidence="5 8" id="KW-0687">Ribonucleoprotein</keyword>
<evidence type="ECO:0000313" key="11">
    <source>
        <dbReference type="Proteomes" id="UP000257084"/>
    </source>
</evidence>
<sequence>MGNKINALGFRIPKFYCWNSKWILNKKNLIEDILIRNYIKKNFDNKYINNIFIEKSAENYIVLINSSKPGIIIGRSGINIKNMKFFFKKKYINVYISVKETINLEINSDNISKNICFSIEKRKNYKRIINIHMEKAMNYAIRGIKITISGRLNGSDIARKETFKLGKVQLIKINNKVSYSKSLSKTKYGIICVKVWINF</sequence>
<organism evidence="10 11">
    <name type="scientific">Candidatus Vidania fulgoroideorum</name>
    <dbReference type="NCBI Taxonomy" id="881286"/>
    <lineage>
        <taxon>Bacteria</taxon>
        <taxon>Pseudomonadati</taxon>
        <taxon>Pseudomonadota</taxon>
        <taxon>Betaproteobacteria</taxon>
        <taxon>Candidatus Vidania</taxon>
    </lineage>
</organism>
<dbReference type="GO" id="GO:0019843">
    <property type="term" value="F:rRNA binding"/>
    <property type="evidence" value="ECO:0007669"/>
    <property type="project" value="UniProtKB-UniRule"/>
</dbReference>
<evidence type="ECO:0000256" key="5">
    <source>
        <dbReference type="ARBA" id="ARBA00023274"/>
    </source>
</evidence>
<comment type="subunit">
    <text evidence="8">Part of the 30S ribosomal subunit. Forms a tight complex with proteins S10 and S14.</text>
</comment>
<feature type="domain" description="KH type-2" evidence="9">
    <location>
        <begin position="35"/>
        <end position="110"/>
    </location>
</feature>
<comment type="similarity">
    <text evidence="1 8">Belongs to the universal ribosomal protein uS3 family.</text>
</comment>
<dbReference type="GO" id="GO:0006412">
    <property type="term" value="P:translation"/>
    <property type="evidence" value="ECO:0007669"/>
    <property type="project" value="UniProtKB-UniRule"/>
</dbReference>
<keyword evidence="2 8" id="KW-0699">rRNA-binding</keyword>